<feature type="transmembrane region" description="Helical" evidence="1">
    <location>
        <begin position="61"/>
        <end position="84"/>
    </location>
</feature>
<accession>A0A3E2VVP7</accession>
<organism evidence="2 3">
    <name type="scientific">Clostridium innocuum</name>
    <dbReference type="NCBI Taxonomy" id="1522"/>
    <lineage>
        <taxon>Bacteria</taxon>
        <taxon>Bacillati</taxon>
        <taxon>Bacillota</taxon>
        <taxon>Clostridia</taxon>
        <taxon>Eubacteriales</taxon>
        <taxon>Clostridiaceae</taxon>
        <taxon>Clostridium</taxon>
    </lineage>
</organism>
<keyword evidence="1" id="KW-0472">Membrane</keyword>
<keyword evidence="1" id="KW-1133">Transmembrane helix</keyword>
<dbReference type="EMBL" id="QVEV01000014">
    <property type="protein sequence ID" value="RGC15332.1"/>
    <property type="molecule type" value="Genomic_DNA"/>
</dbReference>
<evidence type="ECO:0000313" key="2">
    <source>
        <dbReference type="EMBL" id="RGC15332.1"/>
    </source>
</evidence>
<proteinExistence type="predicted"/>
<evidence type="ECO:0000256" key="1">
    <source>
        <dbReference type="SAM" id="Phobius"/>
    </source>
</evidence>
<gene>
    <name evidence="2" type="ORF">DXA38_10745</name>
</gene>
<evidence type="ECO:0000313" key="3">
    <source>
        <dbReference type="Proteomes" id="UP000260025"/>
    </source>
</evidence>
<name>A0A3E2VVP7_CLOIN</name>
<dbReference type="AlphaFoldDB" id="A0A3E2VVP7"/>
<feature type="transmembrane region" description="Helical" evidence="1">
    <location>
        <begin position="104"/>
        <end position="124"/>
    </location>
</feature>
<reference evidence="2 3" key="1">
    <citation type="submission" date="2018-08" db="EMBL/GenBank/DDBJ databases">
        <title>A genome reference for cultivated species of the human gut microbiota.</title>
        <authorList>
            <person name="Zou Y."/>
            <person name="Xue W."/>
            <person name="Luo G."/>
        </authorList>
    </citation>
    <scope>NUCLEOTIDE SEQUENCE [LARGE SCALE GENOMIC DNA]</scope>
    <source>
        <strain evidence="2 3">OF01-2LB</strain>
    </source>
</reference>
<feature type="transmembrane region" description="Helical" evidence="1">
    <location>
        <begin position="7"/>
        <end position="27"/>
    </location>
</feature>
<feature type="transmembrane region" description="Helical" evidence="1">
    <location>
        <begin position="136"/>
        <end position="157"/>
    </location>
</feature>
<sequence length="174" mass="21067">MKKRSSVYILILVILAFIFIWLVMYLIDVYNAKTASDQAIEEYLKYHSTNNNDLSNQDIPWQFFISPFFILLTYYFIPYLIFILAFLRNKHHTISRRIQKHSKIYISSYFAILSAFICIFYYMLMNIMELFELFEYINFLCLCFIIYIVIYYIAYLLGKHFACAMNILCKHNFK</sequence>
<keyword evidence="1" id="KW-0812">Transmembrane</keyword>
<comment type="caution">
    <text evidence="2">The sequence shown here is derived from an EMBL/GenBank/DDBJ whole genome shotgun (WGS) entry which is preliminary data.</text>
</comment>
<protein>
    <submittedName>
        <fullName evidence="2">Uncharacterized protein</fullName>
    </submittedName>
</protein>
<dbReference type="Proteomes" id="UP000260025">
    <property type="component" value="Unassembled WGS sequence"/>
</dbReference>